<evidence type="ECO:0000313" key="2">
    <source>
        <dbReference type="EMBL" id="OXN01446.1"/>
    </source>
</evidence>
<name>A0A229W0U6_9BIFI</name>
<comment type="caution">
    <text evidence="2">The sequence shown here is derived from an EMBL/GenBank/DDBJ whole genome shotgun (WGS) entry which is preliminary data.</text>
</comment>
<dbReference type="Proteomes" id="UP000215433">
    <property type="component" value="Unassembled WGS sequence"/>
</dbReference>
<dbReference type="InterPro" id="IPR041657">
    <property type="entry name" value="HTH_17"/>
</dbReference>
<dbReference type="RefSeq" id="WP_093959640.1">
    <property type="nucleotide sequence ID" value="NZ_NEWD01000004.1"/>
</dbReference>
<evidence type="ECO:0000313" key="3">
    <source>
        <dbReference type="Proteomes" id="UP000215433"/>
    </source>
</evidence>
<organism evidence="2 3">
    <name type="scientific">Bifidobacterium vansinderenii</name>
    <dbReference type="NCBI Taxonomy" id="1984871"/>
    <lineage>
        <taxon>Bacteria</taxon>
        <taxon>Bacillati</taxon>
        <taxon>Actinomycetota</taxon>
        <taxon>Actinomycetes</taxon>
        <taxon>Bifidobacteriales</taxon>
        <taxon>Bifidobacteriaceae</taxon>
        <taxon>Bifidobacterium</taxon>
    </lineage>
</organism>
<protein>
    <recommendedName>
        <fullName evidence="1">Helix-turn-helix domain-containing protein</fullName>
    </recommendedName>
</protein>
<reference evidence="2 3" key="1">
    <citation type="submission" date="2017-05" db="EMBL/GenBank/DDBJ databases">
        <title>Bifidobacterium vansinderenii sp. nov.</title>
        <authorList>
            <person name="Lugli G.A."/>
            <person name="Duranti S."/>
            <person name="Mangifesta M."/>
        </authorList>
    </citation>
    <scope>NUCLEOTIDE SEQUENCE [LARGE SCALE GENOMIC DNA]</scope>
    <source>
        <strain evidence="2 3">Tam10B</strain>
    </source>
</reference>
<dbReference type="Pfam" id="PF12728">
    <property type="entry name" value="HTH_17"/>
    <property type="match status" value="1"/>
</dbReference>
<evidence type="ECO:0000259" key="1">
    <source>
        <dbReference type="Pfam" id="PF12728"/>
    </source>
</evidence>
<keyword evidence="3" id="KW-1185">Reference proteome</keyword>
<gene>
    <name evidence="2" type="ORF">Tam10B_0449</name>
</gene>
<proteinExistence type="predicted"/>
<dbReference type="EMBL" id="NEWD01000004">
    <property type="protein sequence ID" value="OXN01446.1"/>
    <property type="molecule type" value="Genomic_DNA"/>
</dbReference>
<accession>A0A229W0U6</accession>
<sequence length="78" mass="8960">MTTAVHVTDTTRQLTVEDLDRRISLSVTETALLLGIRNRKTVYDMIACGDIKARKRMSKRSRRSQWMINPQSVKALVQ</sequence>
<feature type="domain" description="Helix-turn-helix" evidence="1">
    <location>
        <begin position="25"/>
        <end position="77"/>
    </location>
</feature>
<dbReference type="AlphaFoldDB" id="A0A229W0U6"/>